<dbReference type="AlphaFoldDB" id="D4ZFT6"/>
<reference evidence="2" key="1">
    <citation type="journal article" date="2010" name="Mol. Biosyst.">
        <title>Complete genome sequence and comparative analysis of Shewanella violacea, a psychrophilic and piezophilic bacterium from deep sea floor sediments.</title>
        <authorList>
            <person name="Aono E."/>
            <person name="Baba T."/>
            <person name="Ara T."/>
            <person name="Nishi T."/>
            <person name="Nakamichi T."/>
            <person name="Inamoto E."/>
            <person name="Toyonaga H."/>
            <person name="Hasegawa M."/>
            <person name="Takai Y."/>
            <person name="Okumura Y."/>
            <person name="Baba M."/>
            <person name="Tomita M."/>
            <person name="Kato C."/>
            <person name="Oshima T."/>
            <person name="Nakasone K."/>
            <person name="Mori H."/>
        </authorList>
    </citation>
    <scope>NUCLEOTIDE SEQUENCE [LARGE SCALE GENOMIC DNA]</scope>
    <source>
        <strain evidence="2">JCM 10179 / CIP 106290 / LMG 19151 / DSS12</strain>
    </source>
</reference>
<evidence type="ECO:0000313" key="2">
    <source>
        <dbReference type="Proteomes" id="UP000002350"/>
    </source>
</evidence>
<protein>
    <submittedName>
        <fullName evidence="1">Uncharacterized protein</fullName>
    </submittedName>
</protein>
<evidence type="ECO:0000313" key="1">
    <source>
        <dbReference type="EMBL" id="BAJ00535.1"/>
    </source>
</evidence>
<dbReference type="KEGG" id="svo:SVI_0564"/>
<dbReference type="STRING" id="637905.SVI_0564"/>
<name>D4ZFT6_SHEVD</name>
<sequence>MTEYMIIVALMAITANEGGLDKYNATAGSSIKQ</sequence>
<proteinExistence type="predicted"/>
<keyword evidence="2" id="KW-1185">Reference proteome</keyword>
<gene>
    <name evidence="1" type="ordered locus">SVI_0564</name>
</gene>
<dbReference type="HOGENOM" id="CLU_3383761_0_0_6"/>
<organism evidence="1 2">
    <name type="scientific">Shewanella violacea (strain JCM 10179 / CIP 106290 / LMG 19151 / DSS12)</name>
    <dbReference type="NCBI Taxonomy" id="637905"/>
    <lineage>
        <taxon>Bacteria</taxon>
        <taxon>Pseudomonadati</taxon>
        <taxon>Pseudomonadota</taxon>
        <taxon>Gammaproteobacteria</taxon>
        <taxon>Alteromonadales</taxon>
        <taxon>Shewanellaceae</taxon>
        <taxon>Shewanella</taxon>
    </lineage>
</organism>
<dbReference type="EMBL" id="AP011177">
    <property type="protein sequence ID" value="BAJ00535.1"/>
    <property type="molecule type" value="Genomic_DNA"/>
</dbReference>
<accession>D4ZFT6</accession>
<dbReference type="Proteomes" id="UP000002350">
    <property type="component" value="Chromosome"/>
</dbReference>